<keyword evidence="2" id="KW-0456">Lyase</keyword>
<dbReference type="InterPro" id="IPR036237">
    <property type="entry name" value="Xyl_isomerase-like_sf"/>
</dbReference>
<feature type="domain" description="Xylose isomerase-like TIM barrel" evidence="1">
    <location>
        <begin position="28"/>
        <end position="272"/>
    </location>
</feature>
<dbReference type="InterPro" id="IPR050312">
    <property type="entry name" value="IolE/XylAMocC-like"/>
</dbReference>
<accession>A0A518BZA8</accession>
<reference evidence="2 3" key="1">
    <citation type="submission" date="2019-02" db="EMBL/GenBank/DDBJ databases">
        <title>Deep-cultivation of Planctomycetes and their phenomic and genomic characterization uncovers novel biology.</title>
        <authorList>
            <person name="Wiegand S."/>
            <person name="Jogler M."/>
            <person name="Boedeker C."/>
            <person name="Pinto D."/>
            <person name="Vollmers J."/>
            <person name="Rivas-Marin E."/>
            <person name="Kohn T."/>
            <person name="Peeters S.H."/>
            <person name="Heuer A."/>
            <person name="Rast P."/>
            <person name="Oberbeckmann S."/>
            <person name="Bunk B."/>
            <person name="Jeske O."/>
            <person name="Meyerdierks A."/>
            <person name="Storesund J.E."/>
            <person name="Kallscheuer N."/>
            <person name="Luecker S."/>
            <person name="Lage O.M."/>
            <person name="Pohl T."/>
            <person name="Merkel B.J."/>
            <person name="Hornburger P."/>
            <person name="Mueller R.-W."/>
            <person name="Bruemmer F."/>
            <person name="Labrenz M."/>
            <person name="Spormann A.M."/>
            <person name="Op den Camp H."/>
            <person name="Overmann J."/>
            <person name="Amann R."/>
            <person name="Jetten M.S.M."/>
            <person name="Mascher T."/>
            <person name="Medema M.H."/>
            <person name="Devos D.P."/>
            <person name="Kaster A.-K."/>
            <person name="Ovreas L."/>
            <person name="Rohde M."/>
            <person name="Galperin M.Y."/>
            <person name="Jogler C."/>
        </authorList>
    </citation>
    <scope>NUCLEOTIDE SEQUENCE [LARGE SCALE GENOMIC DNA]</scope>
    <source>
        <strain evidence="2 3">Pan265</strain>
    </source>
</reference>
<organism evidence="2 3">
    <name type="scientific">Mucisphaera calidilacus</name>
    <dbReference type="NCBI Taxonomy" id="2527982"/>
    <lineage>
        <taxon>Bacteria</taxon>
        <taxon>Pseudomonadati</taxon>
        <taxon>Planctomycetota</taxon>
        <taxon>Phycisphaerae</taxon>
        <taxon>Phycisphaerales</taxon>
        <taxon>Phycisphaeraceae</taxon>
        <taxon>Mucisphaera</taxon>
    </lineage>
</organism>
<protein>
    <submittedName>
        <fullName evidence="2">Inosose dehydratase</fullName>
        <ecNumber evidence="2">4.2.1.44</ecNumber>
    </submittedName>
</protein>
<dbReference type="Proteomes" id="UP000320386">
    <property type="component" value="Chromosome"/>
</dbReference>
<dbReference type="EMBL" id="CP036280">
    <property type="protein sequence ID" value="QDU72310.1"/>
    <property type="molecule type" value="Genomic_DNA"/>
</dbReference>
<evidence type="ECO:0000259" key="1">
    <source>
        <dbReference type="Pfam" id="PF01261"/>
    </source>
</evidence>
<dbReference type="GO" id="GO:0050114">
    <property type="term" value="F:myo-inosose-2 dehydratase activity"/>
    <property type="evidence" value="ECO:0007669"/>
    <property type="project" value="UniProtKB-EC"/>
</dbReference>
<dbReference type="Gene3D" id="3.20.20.150">
    <property type="entry name" value="Divalent-metal-dependent TIM barrel enzymes"/>
    <property type="match status" value="1"/>
</dbReference>
<dbReference type="KEGG" id="mcad:Pan265_21740"/>
<evidence type="ECO:0000313" key="3">
    <source>
        <dbReference type="Proteomes" id="UP000320386"/>
    </source>
</evidence>
<gene>
    <name evidence="2" type="primary">iolE_4</name>
    <name evidence="2" type="ORF">Pan265_21740</name>
</gene>
<dbReference type="EC" id="4.2.1.44" evidence="2"/>
<dbReference type="SUPFAM" id="SSF51658">
    <property type="entry name" value="Xylose isomerase-like"/>
    <property type="match status" value="1"/>
</dbReference>
<dbReference type="OrthoDB" id="3185623at2"/>
<dbReference type="InterPro" id="IPR013022">
    <property type="entry name" value="Xyl_isomerase-like_TIM-brl"/>
</dbReference>
<dbReference type="Pfam" id="PF01261">
    <property type="entry name" value="AP_endonuc_2"/>
    <property type="match status" value="1"/>
</dbReference>
<proteinExistence type="predicted"/>
<keyword evidence="3" id="KW-1185">Reference proteome</keyword>
<dbReference type="PANTHER" id="PTHR12110:SF41">
    <property type="entry name" value="INOSOSE DEHYDRATASE"/>
    <property type="match status" value="1"/>
</dbReference>
<sequence>MSEEGYHKRLAACTWSFQPESPASLLDKLNTCGIRRVQLAMNPLVDDAAWAEIGTMLADAGVTIVSGMYAPRGEDYSTLETIRATGGIVQDQLWDENRELFVREAEWAQQLGIKVITFHAGFIPEQETDPLRATVADRLAQLAVIAAEAGIELLLETGQETAEDLEAFLAELGDAGVGVNFDPANMILYGKGDPLEAVERLMPFVGQVHIKDALPTPTPGTWGSEERVGDGAVDWSAFLARLDEGGYTGDLVIEREAGDNRVDDIAHAAGVITDLLRS</sequence>
<dbReference type="RefSeq" id="WP_145446484.1">
    <property type="nucleotide sequence ID" value="NZ_CP036280.1"/>
</dbReference>
<name>A0A518BZA8_9BACT</name>
<evidence type="ECO:0000313" key="2">
    <source>
        <dbReference type="EMBL" id="QDU72310.1"/>
    </source>
</evidence>
<dbReference type="AlphaFoldDB" id="A0A518BZA8"/>
<dbReference type="PANTHER" id="PTHR12110">
    <property type="entry name" value="HYDROXYPYRUVATE ISOMERASE"/>
    <property type="match status" value="1"/>
</dbReference>